<comment type="catalytic activity">
    <reaction evidence="3">
        <text>a 2'-deoxycytidine in DNA + S-adenosyl-L-methionine = a 5-methyl-2'-deoxycytidine in DNA + S-adenosyl-L-homocysteine + H(+)</text>
        <dbReference type="Rhea" id="RHEA:13681"/>
        <dbReference type="Rhea" id="RHEA-COMP:11369"/>
        <dbReference type="Rhea" id="RHEA-COMP:11370"/>
        <dbReference type="ChEBI" id="CHEBI:15378"/>
        <dbReference type="ChEBI" id="CHEBI:57856"/>
        <dbReference type="ChEBI" id="CHEBI:59789"/>
        <dbReference type="ChEBI" id="CHEBI:85452"/>
        <dbReference type="ChEBI" id="CHEBI:85454"/>
        <dbReference type="EC" id="2.1.1.37"/>
    </reaction>
</comment>
<dbReference type="RefSeq" id="WP_129821313.1">
    <property type="nucleotide sequence ID" value="NZ_RCYV01000004.1"/>
</dbReference>
<keyword evidence="1" id="KW-0949">S-adenosyl-L-methionine</keyword>
<dbReference type="GO" id="GO:0044027">
    <property type="term" value="P:negative regulation of gene expression via chromosomal CpG island methylation"/>
    <property type="evidence" value="ECO:0007669"/>
    <property type="project" value="TreeGrafter"/>
</dbReference>
<dbReference type="Pfam" id="PF13651">
    <property type="entry name" value="EcoRI_methylase"/>
    <property type="match status" value="1"/>
</dbReference>
<feature type="active site" evidence="1">
    <location>
        <position position="451"/>
    </location>
</feature>
<dbReference type="Gene3D" id="3.90.120.10">
    <property type="entry name" value="DNA Methylase, subunit A, domain 2"/>
    <property type="match status" value="1"/>
</dbReference>
<dbReference type="PANTHER" id="PTHR10629:SF52">
    <property type="entry name" value="DNA (CYTOSINE-5)-METHYLTRANSFERASE 1"/>
    <property type="match status" value="1"/>
</dbReference>
<dbReference type="PANTHER" id="PTHR10629">
    <property type="entry name" value="CYTOSINE-SPECIFIC METHYLTRANSFERASE"/>
    <property type="match status" value="1"/>
</dbReference>
<evidence type="ECO:0000256" key="2">
    <source>
        <dbReference type="RuleBase" id="RU000416"/>
    </source>
</evidence>
<dbReference type="InterPro" id="IPR001525">
    <property type="entry name" value="C5_MeTfrase"/>
</dbReference>
<dbReference type="EC" id="2.1.1.37" evidence="3"/>
<dbReference type="Pfam" id="PF00145">
    <property type="entry name" value="DNA_methylase"/>
    <property type="match status" value="1"/>
</dbReference>
<dbReference type="PRINTS" id="PR00105">
    <property type="entry name" value="C5METTRFRASE"/>
</dbReference>
<evidence type="ECO:0000256" key="3">
    <source>
        <dbReference type="RuleBase" id="RU000417"/>
    </source>
</evidence>
<proteinExistence type="inferred from homology"/>
<dbReference type="EMBL" id="WMQV01000002">
    <property type="protein sequence ID" value="MTL93227.1"/>
    <property type="molecule type" value="Genomic_DNA"/>
</dbReference>
<evidence type="ECO:0000256" key="1">
    <source>
        <dbReference type="PROSITE-ProRule" id="PRU01016"/>
    </source>
</evidence>
<dbReference type="InterPro" id="IPR050390">
    <property type="entry name" value="C5-Methyltransferase"/>
</dbReference>
<dbReference type="InterPro" id="IPR031303">
    <property type="entry name" value="C5_meth_CS"/>
</dbReference>
<dbReference type="GO" id="GO:0003886">
    <property type="term" value="F:DNA (cytosine-5-)-methyltransferase activity"/>
    <property type="evidence" value="ECO:0007669"/>
    <property type="project" value="UniProtKB-EC"/>
</dbReference>
<keyword evidence="1 3" id="KW-0808">Transferase</keyword>
<dbReference type="PROSITE" id="PS51679">
    <property type="entry name" value="SAM_MT_C5"/>
    <property type="match status" value="1"/>
</dbReference>
<organism evidence="4">
    <name type="scientific">Turicibacter sanguinis</name>
    <dbReference type="NCBI Taxonomy" id="154288"/>
    <lineage>
        <taxon>Bacteria</taxon>
        <taxon>Bacillati</taxon>
        <taxon>Bacillota</taxon>
        <taxon>Erysipelotrichia</taxon>
        <taxon>Erysipelotrichales</taxon>
        <taxon>Turicibacteraceae</taxon>
        <taxon>Turicibacter</taxon>
    </lineage>
</organism>
<dbReference type="SUPFAM" id="SSF53335">
    <property type="entry name" value="S-adenosyl-L-methionine-dependent methyltransferases"/>
    <property type="match status" value="1"/>
</dbReference>
<keyword evidence="1 3" id="KW-0489">Methyltransferase</keyword>
<dbReference type="Gene3D" id="3.40.50.150">
    <property type="entry name" value="Vaccinia Virus protein VP39"/>
    <property type="match status" value="1"/>
</dbReference>
<protein>
    <recommendedName>
        <fullName evidence="3">Cytosine-specific methyltransferase</fullName>
        <ecNumber evidence="3">2.1.1.37</ecNumber>
    </recommendedName>
</protein>
<dbReference type="NCBIfam" id="TIGR00675">
    <property type="entry name" value="dcm"/>
    <property type="match status" value="1"/>
</dbReference>
<name>A0A6G2CJX4_9FIRM</name>
<gene>
    <name evidence="4" type="primary">dcm</name>
    <name evidence="4" type="ORF">GMA64_01660</name>
</gene>
<comment type="similarity">
    <text evidence="1 2">Belongs to the class I-like SAM-binding methyltransferase superfamily. C5-methyltransferase family.</text>
</comment>
<sequence length="727" mass="83199">MKDTTKARIHSNLRKSGNSILNSAKYSSDNTDEWYTTYETIAEELSHYHEQFRGKIVLCNCDDPYESNFCYYFMKHFNQLSLKKLICTSFAGSKINQIQNNFQLTLDLFGDDGALKPMNQGYVLQITTMPGDRDSEVSDEDIKKTLEKKGTVTKLVGSGDFRTEECIAYLKECDICCTNPPFSLFSDLFSLLVKYEKQYLLIGNQNAITYKEIFPHIKENKAWVGYRFGDMAFRVPADTQPRNTRFWIDETGQKWRSIGNAMWLTNLDTQRRHQELVLTEKYNPEKYPKYDNYDAINVKKVVEIPMDYDGIMGVPITYLKYHNEAQFEIVGEANHGSDNEFDLFKPKINGKELFKRILIRKKNSVLNKPTEFRILDLFCGAGGLSWGMHKNPHFKTMVALDFDEKAAATFKWNMPETDVVVGDITDAKVKEKIVSLAKAAGVNMLAGGPPCQGYSMKGKKLGLDDPRNFLFREYLDLVEQIQPDVFVIENVKGLLQSANGWFKEEIIQAIEKLGYSVNVKLLNAADFGVPQSRERAIFICSKHGSITLPNPTVHERTTVRDAIEDLAYLESAEGDFEQEYITDAKSEYQKMIREGSVKLYNHKASNHKQIAIDKLKMIPPEQGKECLPEELHGNQKFKTTWGRLKWDFVSPTIDTRFDASSNGTNNHPFLHRAITPREAARLQSFDDRFVFIGSKVYVRKQIGNAVPPLLAKAIADRIANYFELDNE</sequence>
<evidence type="ECO:0000313" key="4">
    <source>
        <dbReference type="EMBL" id="MTL93227.1"/>
    </source>
</evidence>
<dbReference type="PROSITE" id="PS00094">
    <property type="entry name" value="C5_MTASE_1"/>
    <property type="match status" value="1"/>
</dbReference>
<dbReference type="InterPro" id="IPR018117">
    <property type="entry name" value="C5_DNA_meth_AS"/>
</dbReference>
<dbReference type="PROSITE" id="PS00095">
    <property type="entry name" value="C5_MTASE_2"/>
    <property type="match status" value="1"/>
</dbReference>
<dbReference type="InterPro" id="IPR025247">
    <property type="entry name" value="EcoRI-like_methylase"/>
</dbReference>
<comment type="caution">
    <text evidence="4">The sequence shown here is derived from an EMBL/GenBank/DDBJ whole genome shotgun (WGS) entry which is preliminary data.</text>
</comment>
<dbReference type="InterPro" id="IPR029063">
    <property type="entry name" value="SAM-dependent_MTases_sf"/>
</dbReference>
<reference evidence="4" key="1">
    <citation type="journal article" date="2019" name="Nat. Med.">
        <title>A library of human gut bacterial isolates paired with longitudinal multiomics data enables mechanistic microbiome research.</title>
        <authorList>
            <person name="Poyet M."/>
            <person name="Groussin M."/>
            <person name="Gibbons S.M."/>
            <person name="Avila-Pacheco J."/>
            <person name="Jiang X."/>
            <person name="Kearney S.M."/>
            <person name="Perrotta A.R."/>
            <person name="Berdy B."/>
            <person name="Zhao S."/>
            <person name="Lieberman T.D."/>
            <person name="Swanson P.K."/>
            <person name="Smith M."/>
            <person name="Roesemann S."/>
            <person name="Alexander J.E."/>
            <person name="Rich S.A."/>
            <person name="Livny J."/>
            <person name="Vlamakis H."/>
            <person name="Clish C."/>
            <person name="Bullock K."/>
            <person name="Deik A."/>
            <person name="Scott J."/>
            <person name="Pierce K.A."/>
            <person name="Xavier R.J."/>
            <person name="Alm E.J."/>
        </authorList>
    </citation>
    <scope>NUCLEOTIDE SEQUENCE</scope>
    <source>
        <strain evidence="4">BIOML-A179</strain>
    </source>
</reference>
<dbReference type="GO" id="GO:0003677">
    <property type="term" value="F:DNA binding"/>
    <property type="evidence" value="ECO:0007669"/>
    <property type="project" value="TreeGrafter"/>
</dbReference>
<dbReference type="AlphaFoldDB" id="A0A6G2CJX4"/>
<dbReference type="GO" id="GO:0032259">
    <property type="term" value="P:methylation"/>
    <property type="evidence" value="ECO:0007669"/>
    <property type="project" value="UniProtKB-KW"/>
</dbReference>
<accession>A0A6G2CJX4</accession>